<evidence type="ECO:0000313" key="3">
    <source>
        <dbReference type="EMBL" id="MBI5129530.1"/>
    </source>
</evidence>
<proteinExistence type="predicted"/>
<evidence type="ECO:0000313" key="4">
    <source>
        <dbReference type="Proteomes" id="UP000782519"/>
    </source>
</evidence>
<sequence>MRHPFLEPIVRLRVTPDPTDDGPPPVPGGRTRGCRRPHTNAKAAEVRRLIEQTTLTYSEISARTGVGRASISRWSRDGAWTRPLDAPRATDRMPTARASQKLKLRTLAERLRRLAERMIDELEADARVDVDKLMQALQVVKMARLEAMGRHRRRRAPDLPARTGYECQAEEEAIRTALKEMRRGGVDLDRIPQDAMDLLVAAKRPAQEYDLGHAGRGRRKRRTTEP</sequence>
<gene>
    <name evidence="3" type="ORF">HZA66_08810</name>
</gene>
<evidence type="ECO:0000256" key="1">
    <source>
        <dbReference type="SAM" id="Coils"/>
    </source>
</evidence>
<evidence type="ECO:0000256" key="2">
    <source>
        <dbReference type="SAM" id="MobiDB-lite"/>
    </source>
</evidence>
<dbReference type="Proteomes" id="UP000782519">
    <property type="component" value="Unassembled WGS sequence"/>
</dbReference>
<organism evidence="3 4">
    <name type="scientific">Rhodopseudomonas palustris</name>
    <dbReference type="NCBI Taxonomy" id="1076"/>
    <lineage>
        <taxon>Bacteria</taxon>
        <taxon>Pseudomonadati</taxon>
        <taxon>Pseudomonadota</taxon>
        <taxon>Alphaproteobacteria</taxon>
        <taxon>Hyphomicrobiales</taxon>
        <taxon>Nitrobacteraceae</taxon>
        <taxon>Rhodopseudomonas</taxon>
    </lineage>
</organism>
<name>A0A933W117_RHOPL</name>
<keyword evidence="1" id="KW-0175">Coiled coil</keyword>
<dbReference type="AlphaFoldDB" id="A0A933W117"/>
<comment type="caution">
    <text evidence="3">The sequence shown here is derived from an EMBL/GenBank/DDBJ whole genome shotgun (WGS) entry which is preliminary data.</text>
</comment>
<accession>A0A933W117</accession>
<dbReference type="EMBL" id="JACRJB010000024">
    <property type="protein sequence ID" value="MBI5129530.1"/>
    <property type="molecule type" value="Genomic_DNA"/>
</dbReference>
<feature type="region of interest" description="Disordered" evidence="2">
    <location>
        <begin position="14"/>
        <end position="38"/>
    </location>
</feature>
<reference evidence="3" key="1">
    <citation type="submission" date="2020-07" db="EMBL/GenBank/DDBJ databases">
        <title>Huge and variable diversity of episymbiotic CPR bacteria and DPANN archaea in groundwater ecosystems.</title>
        <authorList>
            <person name="He C.Y."/>
            <person name="Keren R."/>
            <person name="Whittaker M."/>
            <person name="Farag I.F."/>
            <person name="Doudna J."/>
            <person name="Cate J.H.D."/>
            <person name="Banfield J.F."/>
        </authorList>
    </citation>
    <scope>NUCLEOTIDE SEQUENCE</scope>
    <source>
        <strain evidence="3">NC_groundwater_1818_Pr3_B-0.1um_66_35</strain>
    </source>
</reference>
<feature type="coiled-coil region" evidence="1">
    <location>
        <begin position="97"/>
        <end position="125"/>
    </location>
</feature>
<protein>
    <submittedName>
        <fullName evidence="3">Uncharacterized protein</fullName>
    </submittedName>
</protein>